<accession>A0ABQ5NF66</accession>
<gene>
    <name evidence="2" type="ORF">LYSBPC_01700</name>
</gene>
<organism evidence="2 3">
    <name type="scientific">Lysinibacillus piscis</name>
    <dbReference type="NCBI Taxonomy" id="2518931"/>
    <lineage>
        <taxon>Bacteria</taxon>
        <taxon>Bacillati</taxon>
        <taxon>Bacillota</taxon>
        <taxon>Bacilli</taxon>
        <taxon>Bacillales</taxon>
        <taxon>Bacillaceae</taxon>
        <taxon>Lysinibacillus</taxon>
    </lineage>
</organism>
<dbReference type="PANTHER" id="PTHR34094:SF1">
    <property type="entry name" value="PROTEIN FAM185A"/>
    <property type="match status" value="1"/>
</dbReference>
<dbReference type="RefSeq" id="WP_264986781.1">
    <property type="nucleotide sequence ID" value="NZ_BRZA01000001.1"/>
</dbReference>
<dbReference type="Pfam" id="PF13349">
    <property type="entry name" value="DUF4097"/>
    <property type="match status" value="1"/>
</dbReference>
<evidence type="ECO:0000313" key="3">
    <source>
        <dbReference type="Proteomes" id="UP001065593"/>
    </source>
</evidence>
<evidence type="ECO:0000313" key="2">
    <source>
        <dbReference type="EMBL" id="GLC87043.1"/>
    </source>
</evidence>
<comment type="caution">
    <text evidence="2">The sequence shown here is derived from an EMBL/GenBank/DDBJ whole genome shotgun (WGS) entry which is preliminary data.</text>
</comment>
<sequence length="316" mass="34422">MFKRSSWLAGCIILLGILLAGFGYISGGKWFIFKDDTGFHVPAKTTLEKNVYETENFSNIQVISHNSDVQIKTGDHFALETHTVNKDDVSFHVKDNTLTVTTPEAKKNTFEFGIGNFHSSSITIYVPKDTKLHTVDIATSFGDTTLQHILYQQLLLDSGSGDITLQQTDGETTTIEQGFGDITARNITGKTLQIENQNGDITIGGTIIDSATITSSFGDITLHLQTSRQLTVHSNNGDIAIDGLLNGLTAITSSFGDINLQLQNKQSALGFDLQTQFGDITVNQKSYSNQASQVVTSDQKLTISSDNGDIELSFVK</sequence>
<proteinExistence type="predicted"/>
<dbReference type="EMBL" id="BRZA01000001">
    <property type="protein sequence ID" value="GLC87043.1"/>
    <property type="molecule type" value="Genomic_DNA"/>
</dbReference>
<reference evidence="2" key="1">
    <citation type="submission" date="2022-08" db="EMBL/GenBank/DDBJ databases">
        <title>Draft genome sequence of Lysinibacillus sp. strain KH24.</title>
        <authorList>
            <person name="Kanbe H."/>
            <person name="Itoh H."/>
        </authorList>
    </citation>
    <scope>NUCLEOTIDE SEQUENCE</scope>
    <source>
        <strain evidence="2">KH24</strain>
    </source>
</reference>
<feature type="domain" description="DUF4097" evidence="1">
    <location>
        <begin position="58"/>
        <end position="312"/>
    </location>
</feature>
<dbReference type="InterPro" id="IPR025164">
    <property type="entry name" value="Toastrack_DUF4097"/>
</dbReference>
<dbReference type="Proteomes" id="UP001065593">
    <property type="component" value="Unassembled WGS sequence"/>
</dbReference>
<name>A0ABQ5NF66_9BACI</name>
<evidence type="ECO:0000259" key="1">
    <source>
        <dbReference type="Pfam" id="PF13349"/>
    </source>
</evidence>
<protein>
    <recommendedName>
        <fullName evidence="1">DUF4097 domain-containing protein</fullName>
    </recommendedName>
</protein>
<dbReference type="PANTHER" id="PTHR34094">
    <property type="match status" value="1"/>
</dbReference>
<keyword evidence="3" id="KW-1185">Reference proteome</keyword>